<keyword evidence="5" id="KW-0573">Peptidoglycan synthesis</keyword>
<dbReference type="Proteomes" id="UP000008495">
    <property type="component" value="Unassembled WGS sequence"/>
</dbReference>
<feature type="domain" description="Peptidase S11 D-alanyl-D-alanine carboxypeptidase A N-terminal" evidence="13">
    <location>
        <begin position="74"/>
        <end position="299"/>
    </location>
</feature>
<feature type="compositionally biased region" description="Low complexity" evidence="10">
    <location>
        <begin position="831"/>
        <end position="859"/>
    </location>
</feature>
<dbReference type="PRINTS" id="PR00725">
    <property type="entry name" value="DADACBPTASE1"/>
</dbReference>
<feature type="region of interest" description="Disordered" evidence="10">
    <location>
        <begin position="397"/>
        <end position="1011"/>
    </location>
</feature>
<evidence type="ECO:0000256" key="5">
    <source>
        <dbReference type="ARBA" id="ARBA00022984"/>
    </source>
</evidence>
<evidence type="ECO:0000256" key="9">
    <source>
        <dbReference type="RuleBase" id="RU004016"/>
    </source>
</evidence>
<feature type="active site" description="Proton acceptor" evidence="7">
    <location>
        <position position="110"/>
    </location>
</feature>
<feature type="compositionally biased region" description="Basic and acidic residues" evidence="10">
    <location>
        <begin position="537"/>
        <end position="579"/>
    </location>
</feature>
<keyword evidence="2 12" id="KW-0732">Signal</keyword>
<dbReference type="Pfam" id="PF00768">
    <property type="entry name" value="Peptidase_S11"/>
    <property type="match status" value="1"/>
</dbReference>
<feature type="transmembrane region" description="Helical" evidence="11">
    <location>
        <begin position="373"/>
        <end position="391"/>
    </location>
</feature>
<feature type="compositionally biased region" description="Polar residues" evidence="10">
    <location>
        <begin position="734"/>
        <end position="743"/>
    </location>
</feature>
<accession>K6UKZ0</accession>
<feature type="active site" description="Acyl-ester intermediate" evidence="7">
    <location>
        <position position="107"/>
    </location>
</feature>
<feature type="compositionally biased region" description="Pro residues" evidence="10">
    <location>
        <begin position="580"/>
        <end position="591"/>
    </location>
</feature>
<dbReference type="GO" id="GO:0008360">
    <property type="term" value="P:regulation of cell shape"/>
    <property type="evidence" value="ECO:0007669"/>
    <property type="project" value="UniProtKB-KW"/>
</dbReference>
<keyword evidence="11" id="KW-0472">Membrane</keyword>
<feature type="compositionally biased region" description="Basic and acidic residues" evidence="10">
    <location>
        <begin position="510"/>
        <end position="528"/>
    </location>
</feature>
<feature type="chain" id="PRO_5039132094" evidence="12">
    <location>
        <begin position="40"/>
        <end position="1011"/>
    </location>
</feature>
<feature type="region of interest" description="Disordered" evidence="10">
    <location>
        <begin position="325"/>
        <end position="358"/>
    </location>
</feature>
<evidence type="ECO:0000256" key="12">
    <source>
        <dbReference type="SAM" id="SignalP"/>
    </source>
</evidence>
<organism evidence="14 15">
    <name type="scientific">Austwickia chelonae NBRC 105200</name>
    <dbReference type="NCBI Taxonomy" id="1184607"/>
    <lineage>
        <taxon>Bacteria</taxon>
        <taxon>Bacillati</taxon>
        <taxon>Actinomycetota</taxon>
        <taxon>Actinomycetes</taxon>
        <taxon>Micrococcales</taxon>
        <taxon>Dermatophilaceae</taxon>
        <taxon>Austwickia</taxon>
    </lineage>
</organism>
<evidence type="ECO:0000313" key="14">
    <source>
        <dbReference type="EMBL" id="GAB76801.1"/>
    </source>
</evidence>
<dbReference type="PANTHER" id="PTHR48125:SF10">
    <property type="entry name" value="OS12G0136300 PROTEIN"/>
    <property type="match status" value="1"/>
</dbReference>
<keyword evidence="11" id="KW-0812">Transmembrane</keyword>
<evidence type="ECO:0000256" key="7">
    <source>
        <dbReference type="PIRSR" id="PIRSR618044-1"/>
    </source>
</evidence>
<evidence type="ECO:0000256" key="8">
    <source>
        <dbReference type="PIRSR" id="PIRSR618044-2"/>
    </source>
</evidence>
<proteinExistence type="inferred from homology"/>
<feature type="compositionally biased region" description="Pro residues" evidence="10">
    <location>
        <begin position="617"/>
        <end position="636"/>
    </location>
</feature>
<dbReference type="GO" id="GO:0071555">
    <property type="term" value="P:cell wall organization"/>
    <property type="evidence" value="ECO:0007669"/>
    <property type="project" value="UniProtKB-KW"/>
</dbReference>
<dbReference type="EMBL" id="BAGZ01000003">
    <property type="protein sequence ID" value="GAB76801.1"/>
    <property type="molecule type" value="Genomic_DNA"/>
</dbReference>
<dbReference type="InterPro" id="IPR018044">
    <property type="entry name" value="Peptidase_S11"/>
</dbReference>
<evidence type="ECO:0000313" key="15">
    <source>
        <dbReference type="Proteomes" id="UP000008495"/>
    </source>
</evidence>
<feature type="signal peptide" evidence="12">
    <location>
        <begin position="1"/>
        <end position="39"/>
    </location>
</feature>
<evidence type="ECO:0000256" key="4">
    <source>
        <dbReference type="ARBA" id="ARBA00022960"/>
    </source>
</evidence>
<feature type="compositionally biased region" description="Low complexity" evidence="10">
    <location>
        <begin position="637"/>
        <end position="650"/>
    </location>
</feature>
<dbReference type="SUPFAM" id="SSF56601">
    <property type="entry name" value="beta-lactamase/transpeptidase-like"/>
    <property type="match status" value="1"/>
</dbReference>
<name>K6UKZ0_9MICO</name>
<keyword evidence="15" id="KW-1185">Reference proteome</keyword>
<dbReference type="GO" id="GO:0006508">
    <property type="term" value="P:proteolysis"/>
    <property type="evidence" value="ECO:0007669"/>
    <property type="project" value="InterPro"/>
</dbReference>
<feature type="compositionally biased region" description="Low complexity" evidence="10">
    <location>
        <begin position="772"/>
        <end position="782"/>
    </location>
</feature>
<evidence type="ECO:0000256" key="3">
    <source>
        <dbReference type="ARBA" id="ARBA00022801"/>
    </source>
</evidence>
<keyword evidence="3" id="KW-0378">Hydrolase</keyword>
<reference evidence="14 15" key="1">
    <citation type="submission" date="2012-08" db="EMBL/GenBank/DDBJ databases">
        <title>Whole genome shotgun sequence of Austwickia chelonae NBRC 105200.</title>
        <authorList>
            <person name="Yoshida I."/>
            <person name="Hosoyama A."/>
            <person name="Tsuchikane K."/>
            <person name="Katsumata H."/>
            <person name="Ando Y."/>
            <person name="Ohji S."/>
            <person name="Hamada M."/>
            <person name="Tamura T."/>
            <person name="Yamazoe A."/>
            <person name="Yamazaki S."/>
            <person name="Fujita N."/>
        </authorList>
    </citation>
    <scope>NUCLEOTIDE SEQUENCE [LARGE SCALE GENOMIC DNA]</scope>
    <source>
        <strain evidence="14 15">NBRC 105200</strain>
    </source>
</reference>
<dbReference type="GO" id="GO:0009002">
    <property type="term" value="F:serine-type D-Ala-D-Ala carboxypeptidase activity"/>
    <property type="evidence" value="ECO:0007669"/>
    <property type="project" value="InterPro"/>
</dbReference>
<evidence type="ECO:0000259" key="13">
    <source>
        <dbReference type="Pfam" id="PF00768"/>
    </source>
</evidence>
<comment type="similarity">
    <text evidence="1 9">Belongs to the peptidase S11 family.</text>
</comment>
<evidence type="ECO:0000256" key="1">
    <source>
        <dbReference type="ARBA" id="ARBA00007164"/>
    </source>
</evidence>
<evidence type="ECO:0000256" key="6">
    <source>
        <dbReference type="ARBA" id="ARBA00023316"/>
    </source>
</evidence>
<dbReference type="eggNOG" id="COG1686">
    <property type="taxonomic scope" value="Bacteria"/>
</dbReference>
<comment type="caution">
    <text evidence="14">The sequence shown here is derived from an EMBL/GenBank/DDBJ whole genome shotgun (WGS) entry which is preliminary data.</text>
</comment>
<dbReference type="InterPro" id="IPR012338">
    <property type="entry name" value="Beta-lactam/transpept-like"/>
</dbReference>
<dbReference type="PANTHER" id="PTHR48125">
    <property type="entry name" value="LP07818P1"/>
    <property type="match status" value="1"/>
</dbReference>
<dbReference type="Gene3D" id="3.40.710.10">
    <property type="entry name" value="DD-peptidase/beta-lactamase superfamily"/>
    <property type="match status" value="1"/>
</dbReference>
<feature type="compositionally biased region" description="Polar residues" evidence="10">
    <location>
        <begin position="670"/>
        <end position="680"/>
    </location>
</feature>
<feature type="compositionally biased region" description="Polar residues" evidence="10">
    <location>
        <begin position="697"/>
        <end position="716"/>
    </location>
</feature>
<feature type="compositionally biased region" description="Polar residues" evidence="10">
    <location>
        <begin position="931"/>
        <end position="954"/>
    </location>
</feature>
<gene>
    <name evidence="14" type="ORF">AUCHE_03_00180</name>
</gene>
<dbReference type="STRING" id="100225.SAMN05421595_1935"/>
<keyword evidence="6" id="KW-0961">Cell wall biogenesis/degradation</keyword>
<dbReference type="InterPro" id="IPR001967">
    <property type="entry name" value="Peptidase_S11_N"/>
</dbReference>
<feature type="compositionally biased region" description="Basic residues" evidence="10">
    <location>
        <begin position="1002"/>
        <end position="1011"/>
    </location>
</feature>
<feature type="compositionally biased region" description="Polar residues" evidence="10">
    <location>
        <begin position="797"/>
        <end position="807"/>
    </location>
</feature>
<feature type="compositionally biased region" description="Basic and acidic residues" evidence="10">
    <location>
        <begin position="974"/>
        <end position="1000"/>
    </location>
</feature>
<dbReference type="GO" id="GO:0009252">
    <property type="term" value="P:peptidoglycan biosynthetic process"/>
    <property type="evidence" value="ECO:0007669"/>
    <property type="project" value="UniProtKB-KW"/>
</dbReference>
<sequence length="1011" mass="106922">MPPTPDAGRRRAARRRVTRPPALAIVTAVVLACTTTAGVAVPAPATAAPQVVLPSEDKLNSADLVTDLPKGVPAPPPIAAKSYILAEMETGKVLVGKKAHQPYLPASTMKLLTAQVLAPQIPDELKIRTTPSDAQVDGTRVGMVPNREYTARELFQSLLMGSANDAAEALARTGPGGLPKTLEKMNERAGKLGTKNTVAKTPHGLDAPGQKTSAYDLVTILRGALENPKIAQILTMQRFTFPGDSGKPGFEVASQNKLLWNYPGALGGKDGFTDAAGHTYVGAVKRGNRTYAIAFMAARTNDWKPSAKLLDWAFAHGDKVGSVGSLPSAAEAKPTAPGKPPTTPSSHQPRTVAESPPPSTAGFALMNFSDPTTLIIAAASVIILLIVVLRIRKLRKDSRRQDVRKRRTSRVPDKRYDDYDDEDDRPARSSRRDADNASGRRGRADSRSSSQGRRRSREDDDYDYDDAPPSRKGRRQDDDLEPAGRRDRRGGGRRDAYDRAESGALGEVPQSRRDRRGGGRRDAYDRAESGALGEVPQSRRDRRTPGRRDAYDRAESGALDQTRDRPAPERPSSERRAPERPAPGRPAPTGPAPSSSPELEDTSFMTRPEFGWDSPPGATPPGAPAAAPPAGNPPSNAPAYGAAPLYGAPSPSTPAPAPAGSSAPGGFDWNSPSGPPTETTPRAPYDWAAEQGAAKNSPDSSGSAYGTDTYGSSSYGTAPAGGYGTDSPYGAPGPQSSGNTYGATGSPAPYGASGHDSSYASYGTTPGGGYGTDSPYGSSTSTPAPPGSSAPGGFDWNSPSGPPTETTPRAPYDWAAEQNASSDNRGRGYGAASPATSSTPISSADQASSTRSMRRTPSSGDHFDWATPGPPPKAPPTQQNRYDRAVSEALPQPDATPDRSRNTYGFTIGEGSATGAPATPPERRDPYGWSPSDSPSRSGGQSPYDQQDGLTQTRAMRFPDQGADAMPPSRRDRRAPGRYDGDDRAPQTRRERYGQEESRSSTKSRSRRHRS</sequence>
<feature type="binding site" evidence="8">
    <location>
        <position position="269"/>
    </location>
    <ligand>
        <name>substrate</name>
    </ligand>
</feature>
<feature type="compositionally biased region" description="Basic and acidic residues" evidence="10">
    <location>
        <begin position="425"/>
        <end position="435"/>
    </location>
</feature>
<feature type="active site" evidence="7">
    <location>
        <position position="162"/>
    </location>
</feature>
<feature type="compositionally biased region" description="Basic residues" evidence="10">
    <location>
        <begin position="397"/>
        <end position="409"/>
    </location>
</feature>
<keyword evidence="4" id="KW-0133">Cell shape</keyword>
<evidence type="ECO:0000256" key="2">
    <source>
        <dbReference type="ARBA" id="ARBA00022729"/>
    </source>
</evidence>
<keyword evidence="11" id="KW-1133">Transmembrane helix</keyword>
<dbReference type="AlphaFoldDB" id="K6UKZ0"/>
<feature type="compositionally biased region" description="Basic and acidic residues" evidence="10">
    <location>
        <begin position="482"/>
        <end position="501"/>
    </location>
</feature>
<evidence type="ECO:0000256" key="10">
    <source>
        <dbReference type="SAM" id="MobiDB-lite"/>
    </source>
</evidence>
<evidence type="ECO:0000256" key="11">
    <source>
        <dbReference type="SAM" id="Phobius"/>
    </source>
</evidence>
<protein>
    <submittedName>
        <fullName evidence="14">Putative peptidase</fullName>
    </submittedName>
</protein>